<protein>
    <recommendedName>
        <fullName evidence="4">6-bladed beta-propeller</fullName>
    </recommendedName>
</protein>
<feature type="chain" id="PRO_5035170836" description="6-bladed beta-propeller" evidence="1">
    <location>
        <begin position="33"/>
        <end position="287"/>
    </location>
</feature>
<dbReference type="InterPro" id="IPR011042">
    <property type="entry name" value="6-blade_b-propeller_TolB-like"/>
</dbReference>
<evidence type="ECO:0008006" key="4">
    <source>
        <dbReference type="Google" id="ProtNLM"/>
    </source>
</evidence>
<reference evidence="2" key="2">
    <citation type="submission" date="2020-09" db="EMBL/GenBank/DDBJ databases">
        <authorList>
            <person name="Sun Q."/>
            <person name="Zhou Y."/>
        </authorList>
    </citation>
    <scope>NUCLEOTIDE SEQUENCE</scope>
    <source>
        <strain evidence="2">CGMCC 1.15448</strain>
    </source>
</reference>
<keyword evidence="1" id="KW-0732">Signal</keyword>
<reference evidence="2" key="1">
    <citation type="journal article" date="2014" name="Int. J. Syst. Evol. Microbiol.">
        <title>Complete genome sequence of Corynebacterium casei LMG S-19264T (=DSM 44701T), isolated from a smear-ripened cheese.</title>
        <authorList>
            <consortium name="US DOE Joint Genome Institute (JGI-PGF)"/>
            <person name="Walter F."/>
            <person name="Albersmeier A."/>
            <person name="Kalinowski J."/>
            <person name="Ruckert C."/>
        </authorList>
    </citation>
    <scope>NUCLEOTIDE SEQUENCE</scope>
    <source>
        <strain evidence="2">CGMCC 1.15448</strain>
    </source>
</reference>
<accession>A0A8J2UFI3</accession>
<dbReference type="Gene3D" id="2.120.10.30">
    <property type="entry name" value="TolB, C-terminal domain"/>
    <property type="match status" value="1"/>
</dbReference>
<dbReference type="EMBL" id="BMJC01000003">
    <property type="protein sequence ID" value="GGB08188.1"/>
    <property type="molecule type" value="Genomic_DNA"/>
</dbReference>
<proteinExistence type="predicted"/>
<keyword evidence="3" id="KW-1185">Reference proteome</keyword>
<sequence length="287" mass="32709">MRNRAFYLGNFLSPFMVTLLFCGLAPGQQARAQQSSADTTTAFRLTQTFRQDIVDFTIDNLGNIYVLNKDNQLKKLGPQGDSLAVFNAVTQYGRVASIDATNPLKILVYYREFTTIIELDRFLNIVNTIDLRKLNILQAKAVGLAYDNNVWVFDELDAILKRIGDDGSLVDKTTDFRQLFDSVPDPAVIRDQGGLVYLYDPQKGVYIFDHYGTLKTHLDLRGWQDFDVIDKNMLGHDDHQFYRYQPGTLNMQEEPIPTAYNGAIRIRITPAIIYVLKTTGLEVYSRK</sequence>
<feature type="signal peptide" evidence="1">
    <location>
        <begin position="1"/>
        <end position="32"/>
    </location>
</feature>
<evidence type="ECO:0000256" key="1">
    <source>
        <dbReference type="SAM" id="SignalP"/>
    </source>
</evidence>
<comment type="caution">
    <text evidence="2">The sequence shown here is derived from an EMBL/GenBank/DDBJ whole genome shotgun (WGS) entry which is preliminary data.</text>
</comment>
<dbReference type="SUPFAM" id="SSF101898">
    <property type="entry name" value="NHL repeat"/>
    <property type="match status" value="1"/>
</dbReference>
<gene>
    <name evidence="2" type="ORF">GCM10011511_34660</name>
</gene>
<evidence type="ECO:0000313" key="2">
    <source>
        <dbReference type="EMBL" id="GGB08188.1"/>
    </source>
</evidence>
<dbReference type="Proteomes" id="UP000607559">
    <property type="component" value="Unassembled WGS sequence"/>
</dbReference>
<dbReference type="AlphaFoldDB" id="A0A8J2UFI3"/>
<name>A0A8J2UFI3_9BACT</name>
<evidence type="ECO:0000313" key="3">
    <source>
        <dbReference type="Proteomes" id="UP000607559"/>
    </source>
</evidence>
<organism evidence="2 3">
    <name type="scientific">Puia dinghuensis</name>
    <dbReference type="NCBI Taxonomy" id="1792502"/>
    <lineage>
        <taxon>Bacteria</taxon>
        <taxon>Pseudomonadati</taxon>
        <taxon>Bacteroidota</taxon>
        <taxon>Chitinophagia</taxon>
        <taxon>Chitinophagales</taxon>
        <taxon>Chitinophagaceae</taxon>
        <taxon>Puia</taxon>
    </lineage>
</organism>
<dbReference type="RefSeq" id="WP_188933883.1">
    <property type="nucleotide sequence ID" value="NZ_BMJC01000003.1"/>
</dbReference>